<evidence type="ECO:0000313" key="10">
    <source>
        <dbReference type="Proteomes" id="UP001238179"/>
    </source>
</evidence>
<evidence type="ECO:0000256" key="3">
    <source>
        <dbReference type="ARBA" id="ARBA00022553"/>
    </source>
</evidence>
<dbReference type="EC" id="2.7.13.3" evidence="2"/>
<dbReference type="AlphaFoldDB" id="A0AA48GWX8"/>
<protein>
    <recommendedName>
        <fullName evidence="2">histidine kinase</fullName>
        <ecNumber evidence="2">2.7.13.3</ecNumber>
    </recommendedName>
</protein>
<dbReference type="InterPro" id="IPR005467">
    <property type="entry name" value="His_kinase_dom"/>
</dbReference>
<dbReference type="InterPro" id="IPR036097">
    <property type="entry name" value="HisK_dim/P_sf"/>
</dbReference>
<comment type="catalytic activity">
    <reaction evidence="1">
        <text>ATP + protein L-histidine = ADP + protein N-phospho-L-histidine.</text>
        <dbReference type="EC" id="2.7.13.3"/>
    </reaction>
</comment>
<dbReference type="PANTHER" id="PTHR43711:SF26">
    <property type="entry name" value="SENSOR HISTIDINE KINASE RCSC"/>
    <property type="match status" value="1"/>
</dbReference>
<dbReference type="Gene3D" id="3.30.450.40">
    <property type="match status" value="1"/>
</dbReference>
<evidence type="ECO:0000256" key="1">
    <source>
        <dbReference type="ARBA" id="ARBA00000085"/>
    </source>
</evidence>
<dbReference type="InterPro" id="IPR050736">
    <property type="entry name" value="Sensor_HK_Regulatory"/>
</dbReference>
<evidence type="ECO:0000256" key="2">
    <source>
        <dbReference type="ARBA" id="ARBA00012438"/>
    </source>
</evidence>
<dbReference type="EMBL" id="AP027080">
    <property type="protein sequence ID" value="BDU71848.1"/>
    <property type="molecule type" value="Genomic_DNA"/>
</dbReference>
<dbReference type="SUPFAM" id="SSF47384">
    <property type="entry name" value="Homodimeric domain of signal transducing histidine kinase"/>
    <property type="match status" value="1"/>
</dbReference>
<accession>A0AA48GWX8</accession>
<keyword evidence="5" id="KW-0418">Kinase</keyword>
<dbReference type="Pfam" id="PF00512">
    <property type="entry name" value="HisKA"/>
    <property type="match status" value="1"/>
</dbReference>
<keyword evidence="4" id="KW-0808">Transferase</keyword>
<proteinExistence type="predicted"/>
<dbReference type="PANTHER" id="PTHR43711">
    <property type="entry name" value="TWO-COMPONENT HISTIDINE KINASE"/>
    <property type="match status" value="1"/>
</dbReference>
<dbReference type="SMART" id="SM00388">
    <property type="entry name" value="HisKA"/>
    <property type="match status" value="1"/>
</dbReference>
<dbReference type="PRINTS" id="PR00344">
    <property type="entry name" value="BCTRLSENSOR"/>
</dbReference>
<feature type="domain" description="Histidine kinase" evidence="8">
    <location>
        <begin position="259"/>
        <end position="477"/>
    </location>
</feature>
<keyword evidence="6" id="KW-0902">Two-component regulatory system</keyword>
<dbReference type="CDD" id="cd16922">
    <property type="entry name" value="HATPase_EvgS-ArcB-TorS-like"/>
    <property type="match status" value="1"/>
</dbReference>
<dbReference type="GO" id="GO:0000155">
    <property type="term" value="F:phosphorelay sensor kinase activity"/>
    <property type="evidence" value="ECO:0007669"/>
    <property type="project" value="InterPro"/>
</dbReference>
<dbReference type="SUPFAM" id="SSF55874">
    <property type="entry name" value="ATPase domain of HSP90 chaperone/DNA topoisomerase II/histidine kinase"/>
    <property type="match status" value="1"/>
</dbReference>
<dbReference type="Gene3D" id="1.10.287.130">
    <property type="match status" value="1"/>
</dbReference>
<evidence type="ECO:0000256" key="7">
    <source>
        <dbReference type="SAM" id="MobiDB-lite"/>
    </source>
</evidence>
<dbReference type="KEGG" id="msil:METEAL_10220"/>
<name>A0AA48GWX8_9BACT</name>
<evidence type="ECO:0000259" key="8">
    <source>
        <dbReference type="PROSITE" id="PS50109"/>
    </source>
</evidence>
<dbReference type="InterPro" id="IPR003661">
    <property type="entry name" value="HisK_dim/P_dom"/>
</dbReference>
<keyword evidence="3" id="KW-0597">Phosphoprotein</keyword>
<dbReference type="FunFam" id="3.30.565.10:FF:000010">
    <property type="entry name" value="Sensor histidine kinase RcsC"/>
    <property type="match status" value="1"/>
</dbReference>
<dbReference type="Proteomes" id="UP001238179">
    <property type="component" value="Chromosome"/>
</dbReference>
<sequence length="477" mass="52127">MTSLPVNPFKPGSSPNRPAPAGPVPAGLNPGANNELLVELLHGQRLVSTLTQEVAELKTKLARRTHQMGVLQHVAEILAATPKAAQVASVVQDVFVQEFGARTCIVWMLEDSGACYEPRSAHGLPRAVGARLRLPAPNPFPNAPMVLFQDQWLDPSVHKGYLDPLRPTEDTALYYVPFENQLLLMGFAVIGLDAGRTLEEDQNSLTILQRQVASSIYNAWLFRDLGNQRDTLRRQTGELEKANAALREADRFRSEFLALTSHELRTPLTGIMGFTRLVMDGLYDDEEEMNRMLADSYNSGKHLLDLLNDILDLAKIESGRMQIRIDPCALAGLMDEVRTIVQAYPRSPGVELVWPEGLEAMPEVLADSGRLKQVLINLLSNALKFTKEGAVTVAVERGIGEIALCVADTGIGVSREAQTRLFQKFVQADGGHSREYGGTGLGLVICKHLMEMMNGTIALASEGEGKGTTMTLTLPIA</sequence>
<dbReference type="InterPro" id="IPR029016">
    <property type="entry name" value="GAF-like_dom_sf"/>
</dbReference>
<feature type="region of interest" description="Disordered" evidence="7">
    <location>
        <begin position="1"/>
        <end position="28"/>
    </location>
</feature>
<dbReference type="Gene3D" id="3.30.565.10">
    <property type="entry name" value="Histidine kinase-like ATPase, C-terminal domain"/>
    <property type="match status" value="1"/>
</dbReference>
<dbReference type="FunFam" id="1.10.287.130:FF:000001">
    <property type="entry name" value="Two-component sensor histidine kinase"/>
    <property type="match status" value="1"/>
</dbReference>
<dbReference type="InterPro" id="IPR003594">
    <property type="entry name" value="HATPase_dom"/>
</dbReference>
<gene>
    <name evidence="9" type="ORF">METEAL_10220</name>
</gene>
<dbReference type="SUPFAM" id="SSF55781">
    <property type="entry name" value="GAF domain-like"/>
    <property type="match status" value="1"/>
</dbReference>
<dbReference type="PROSITE" id="PS50109">
    <property type="entry name" value="HIS_KIN"/>
    <property type="match status" value="1"/>
</dbReference>
<evidence type="ECO:0000256" key="4">
    <source>
        <dbReference type="ARBA" id="ARBA00022679"/>
    </source>
</evidence>
<keyword evidence="10" id="KW-1185">Reference proteome</keyword>
<dbReference type="SMART" id="SM00387">
    <property type="entry name" value="HATPase_c"/>
    <property type="match status" value="1"/>
</dbReference>
<organism evidence="9 10">
    <name type="scientific">Mesoterricola silvestris</name>
    <dbReference type="NCBI Taxonomy" id="2927979"/>
    <lineage>
        <taxon>Bacteria</taxon>
        <taxon>Pseudomonadati</taxon>
        <taxon>Acidobacteriota</taxon>
        <taxon>Holophagae</taxon>
        <taxon>Holophagales</taxon>
        <taxon>Holophagaceae</taxon>
        <taxon>Mesoterricola</taxon>
    </lineage>
</organism>
<evidence type="ECO:0000313" key="9">
    <source>
        <dbReference type="EMBL" id="BDU71848.1"/>
    </source>
</evidence>
<dbReference type="Pfam" id="PF02518">
    <property type="entry name" value="HATPase_c"/>
    <property type="match status" value="1"/>
</dbReference>
<reference evidence="10" key="1">
    <citation type="journal article" date="2023" name="Int. J. Syst. Evol. Microbiol.">
        <title>Mesoterricola silvestris gen. nov., sp. nov., Mesoterricola sediminis sp. nov., Geothrix oryzae sp. nov., Geothrix edaphica sp. nov., Geothrix rubra sp. nov., and Geothrix limicola sp. nov., six novel members of Acidobacteriota isolated from soils.</title>
        <authorList>
            <person name="Itoh H."/>
            <person name="Sugisawa Y."/>
            <person name="Mise K."/>
            <person name="Xu Z."/>
            <person name="Kuniyasu M."/>
            <person name="Ushijima N."/>
            <person name="Kawano K."/>
            <person name="Kobayashi E."/>
            <person name="Shiratori Y."/>
            <person name="Masuda Y."/>
            <person name="Senoo K."/>
        </authorList>
    </citation>
    <scope>NUCLEOTIDE SEQUENCE [LARGE SCALE GENOMIC DNA]</scope>
    <source>
        <strain evidence="10">W79</strain>
    </source>
</reference>
<evidence type="ECO:0000256" key="6">
    <source>
        <dbReference type="ARBA" id="ARBA00023012"/>
    </source>
</evidence>
<dbReference type="InterPro" id="IPR036890">
    <property type="entry name" value="HATPase_C_sf"/>
</dbReference>
<dbReference type="CDD" id="cd00082">
    <property type="entry name" value="HisKA"/>
    <property type="match status" value="1"/>
</dbReference>
<evidence type="ECO:0000256" key="5">
    <source>
        <dbReference type="ARBA" id="ARBA00022777"/>
    </source>
</evidence>
<dbReference type="InterPro" id="IPR004358">
    <property type="entry name" value="Sig_transdc_His_kin-like_C"/>
</dbReference>